<dbReference type="Proteomes" id="UP000636800">
    <property type="component" value="Chromosome 5"/>
</dbReference>
<sequence>MKDLFWGQTSEYNLNWKAVVLMLEVGSNVKRPSRFGIASFSVEQLQLYCSCGCSYFVNEPFELPFSNSFLHSQNDSLLCGLGNKSKNPVFTMDGVCIGFKRGKGYQVRVLGRVALARRNEPSGS</sequence>
<protein>
    <submittedName>
        <fullName evidence="1">Uncharacterized protein</fullName>
    </submittedName>
</protein>
<keyword evidence="2" id="KW-1185">Reference proteome</keyword>
<dbReference type="EMBL" id="JADCNL010000005">
    <property type="protein sequence ID" value="KAG0480812.1"/>
    <property type="molecule type" value="Genomic_DNA"/>
</dbReference>
<evidence type="ECO:0000313" key="2">
    <source>
        <dbReference type="Proteomes" id="UP000636800"/>
    </source>
</evidence>
<gene>
    <name evidence="1" type="ORF">HPP92_011670</name>
</gene>
<reference evidence="1 2" key="1">
    <citation type="journal article" date="2020" name="Nat. Food">
        <title>A phased Vanilla planifolia genome enables genetic improvement of flavour and production.</title>
        <authorList>
            <person name="Hasing T."/>
            <person name="Tang H."/>
            <person name="Brym M."/>
            <person name="Khazi F."/>
            <person name="Huang T."/>
            <person name="Chambers A.H."/>
        </authorList>
    </citation>
    <scope>NUCLEOTIDE SEQUENCE [LARGE SCALE GENOMIC DNA]</scope>
    <source>
        <tissue evidence="1">Leaf</tissue>
    </source>
</reference>
<dbReference type="OrthoDB" id="69496at2759"/>
<dbReference type="AlphaFoldDB" id="A0A835R656"/>
<evidence type="ECO:0000313" key="1">
    <source>
        <dbReference type="EMBL" id="KAG0480812.1"/>
    </source>
</evidence>
<comment type="caution">
    <text evidence="1">The sequence shown here is derived from an EMBL/GenBank/DDBJ whole genome shotgun (WGS) entry which is preliminary data.</text>
</comment>
<organism evidence="1 2">
    <name type="scientific">Vanilla planifolia</name>
    <name type="common">Vanilla</name>
    <dbReference type="NCBI Taxonomy" id="51239"/>
    <lineage>
        <taxon>Eukaryota</taxon>
        <taxon>Viridiplantae</taxon>
        <taxon>Streptophyta</taxon>
        <taxon>Embryophyta</taxon>
        <taxon>Tracheophyta</taxon>
        <taxon>Spermatophyta</taxon>
        <taxon>Magnoliopsida</taxon>
        <taxon>Liliopsida</taxon>
        <taxon>Asparagales</taxon>
        <taxon>Orchidaceae</taxon>
        <taxon>Vanilloideae</taxon>
        <taxon>Vanilleae</taxon>
        <taxon>Vanilla</taxon>
    </lineage>
</organism>
<proteinExistence type="predicted"/>
<accession>A0A835R656</accession>
<name>A0A835R656_VANPL</name>